<keyword evidence="1" id="KW-1133">Transmembrane helix</keyword>
<evidence type="ECO:0008006" key="4">
    <source>
        <dbReference type="Google" id="ProtNLM"/>
    </source>
</evidence>
<evidence type="ECO:0000313" key="3">
    <source>
        <dbReference type="Proteomes" id="UP000198641"/>
    </source>
</evidence>
<evidence type="ECO:0000256" key="1">
    <source>
        <dbReference type="SAM" id="Phobius"/>
    </source>
</evidence>
<keyword evidence="1" id="KW-0812">Transmembrane</keyword>
<keyword evidence="3" id="KW-1185">Reference proteome</keyword>
<dbReference type="Proteomes" id="UP000198641">
    <property type="component" value="Unassembled WGS sequence"/>
</dbReference>
<feature type="transmembrane region" description="Helical" evidence="1">
    <location>
        <begin position="66"/>
        <end position="87"/>
    </location>
</feature>
<accession>A0A1G7Q480</accession>
<dbReference type="EMBL" id="FNCI01000003">
    <property type="protein sequence ID" value="SDF93316.1"/>
    <property type="molecule type" value="Genomic_DNA"/>
</dbReference>
<organism evidence="2 3">
    <name type="scientific">Onishia taeanensis</name>
    <dbReference type="NCBI Taxonomy" id="284577"/>
    <lineage>
        <taxon>Bacteria</taxon>
        <taxon>Pseudomonadati</taxon>
        <taxon>Pseudomonadota</taxon>
        <taxon>Gammaproteobacteria</taxon>
        <taxon>Oceanospirillales</taxon>
        <taxon>Halomonadaceae</taxon>
        <taxon>Onishia</taxon>
    </lineage>
</organism>
<dbReference type="AlphaFoldDB" id="A0A1G7Q480"/>
<keyword evidence="1" id="KW-0472">Membrane</keyword>
<feature type="transmembrane region" description="Helical" evidence="1">
    <location>
        <begin position="283"/>
        <end position="303"/>
    </location>
</feature>
<reference evidence="2 3" key="1">
    <citation type="submission" date="2016-10" db="EMBL/GenBank/DDBJ databases">
        <authorList>
            <person name="de Groot N.N."/>
        </authorList>
    </citation>
    <scope>NUCLEOTIDE SEQUENCE [LARGE SCALE GENOMIC DNA]</scope>
    <source>
        <strain evidence="2 3">BH539</strain>
    </source>
</reference>
<feature type="transmembrane region" description="Helical" evidence="1">
    <location>
        <begin position="158"/>
        <end position="190"/>
    </location>
</feature>
<evidence type="ECO:0000313" key="2">
    <source>
        <dbReference type="EMBL" id="SDF93316.1"/>
    </source>
</evidence>
<feature type="transmembrane region" description="Helical" evidence="1">
    <location>
        <begin position="41"/>
        <end position="60"/>
    </location>
</feature>
<protein>
    <recommendedName>
        <fullName evidence="4">O-antigen ligase</fullName>
    </recommendedName>
</protein>
<gene>
    <name evidence="2" type="ORF">SAMN05216571_10361</name>
</gene>
<feature type="transmembrane region" description="Helical" evidence="1">
    <location>
        <begin position="14"/>
        <end position="34"/>
    </location>
</feature>
<dbReference type="STRING" id="284577.SAMN05216571_10361"/>
<proteinExistence type="predicted"/>
<name>A0A1G7Q480_9GAMM</name>
<sequence>MYVYPSGQAQPTDYVFAAMVVLVYFHSIATSRALPLAKLPLYWLGLICWIVLHCLVLSLLLQSTEFYRVIAFWTYNAAVASCFLYLIDCDDKGRVYIERAICLGLIVSGFGVFLSLSEGGRVTGFFNNPNQLAFYSLLGVSSLLVINRMSLNIRPLTIMAVLSAVAGIFAASSLAAIAGFLLVVFGYLLANLQPKRLFRFLVLIVSFFVVTSFFDDQILNSIIDNVYDRSLVAGEKFDSIGKERNYDRIFAFPEYIIIGAGEGHLERFYPYDKLEIHSSFGNLLFAYGIPGIGLFLLLVFSLLRNAPLPVWLVVSGPMVYSLTHMGLRTTLFWIFLAIVWSEYGQEKSHGHNYRVLGESS</sequence>
<feature type="transmembrane region" description="Helical" evidence="1">
    <location>
        <begin position="318"/>
        <end position="340"/>
    </location>
</feature>
<feature type="transmembrane region" description="Helical" evidence="1">
    <location>
        <begin position="196"/>
        <end position="214"/>
    </location>
</feature>
<feature type="transmembrane region" description="Helical" evidence="1">
    <location>
        <begin position="99"/>
        <end position="117"/>
    </location>
</feature>
<feature type="transmembrane region" description="Helical" evidence="1">
    <location>
        <begin position="129"/>
        <end position="146"/>
    </location>
</feature>